<dbReference type="PANTHER" id="PTHR12919:SF20">
    <property type="entry name" value="SMALL RIBOSOMAL SUBUNIT PROTEIN BS16M"/>
    <property type="match status" value="1"/>
</dbReference>
<dbReference type="GO" id="GO:0006412">
    <property type="term" value="P:translation"/>
    <property type="evidence" value="ECO:0007669"/>
    <property type="project" value="InterPro"/>
</dbReference>
<sequence length="81" mass="9909">MQRLRRTYLMVKIRLARIGRRNSPYYRIVVSDSRRTPHAESLDDLGHYDPLERKNSQLVHQNKQMRGQHLVLFQKYLHLFY</sequence>
<evidence type="ECO:0000313" key="6">
    <source>
        <dbReference type="Ensembl" id="ENSJHYP00000003985.1"/>
    </source>
</evidence>
<evidence type="ECO:0000256" key="2">
    <source>
        <dbReference type="ARBA" id="ARBA00022980"/>
    </source>
</evidence>
<reference evidence="6" key="1">
    <citation type="submission" date="2025-08" db="UniProtKB">
        <authorList>
            <consortium name="Ensembl"/>
        </authorList>
    </citation>
    <scope>IDENTIFICATION</scope>
</reference>
<dbReference type="NCBIfam" id="TIGR00002">
    <property type="entry name" value="S16"/>
    <property type="match status" value="1"/>
</dbReference>
<keyword evidence="7" id="KW-1185">Reference proteome</keyword>
<dbReference type="InterPro" id="IPR020592">
    <property type="entry name" value="Ribosomal_bS16_CS"/>
</dbReference>
<name>A0A8C5IL82_JUNHY</name>
<dbReference type="Proteomes" id="UP000694408">
    <property type="component" value="Unplaced"/>
</dbReference>
<dbReference type="GO" id="GO:0015935">
    <property type="term" value="C:small ribosomal subunit"/>
    <property type="evidence" value="ECO:0007669"/>
    <property type="project" value="TreeGrafter"/>
</dbReference>
<evidence type="ECO:0000256" key="4">
    <source>
        <dbReference type="ARBA" id="ARBA00035263"/>
    </source>
</evidence>
<keyword evidence="2" id="KW-0689">Ribosomal protein</keyword>
<evidence type="ECO:0000256" key="5">
    <source>
        <dbReference type="ARBA" id="ARBA00035438"/>
    </source>
</evidence>
<dbReference type="PROSITE" id="PS00732">
    <property type="entry name" value="RIBOSOMAL_S16"/>
    <property type="match status" value="1"/>
</dbReference>
<dbReference type="Pfam" id="PF00886">
    <property type="entry name" value="Ribosomal_S16"/>
    <property type="match status" value="1"/>
</dbReference>
<dbReference type="AlphaFoldDB" id="A0A8C5IL82"/>
<evidence type="ECO:0000256" key="1">
    <source>
        <dbReference type="ARBA" id="ARBA00006668"/>
    </source>
</evidence>
<proteinExistence type="inferred from homology"/>
<protein>
    <recommendedName>
        <fullName evidence="4">Small ribosomal subunit protein bS16m</fullName>
    </recommendedName>
    <alternativeName>
        <fullName evidence="5">28S ribosomal protein S16, mitochondrial</fullName>
    </alternativeName>
</protein>
<dbReference type="Ensembl" id="ENSJHYT00000004901.1">
    <property type="protein sequence ID" value="ENSJHYP00000003985.1"/>
    <property type="gene ID" value="ENSJHYG00000003294.1"/>
</dbReference>
<accession>A0A8C5IL82</accession>
<dbReference type="InterPro" id="IPR000307">
    <property type="entry name" value="Ribosomal_bS16"/>
</dbReference>
<keyword evidence="3" id="KW-0687">Ribonucleoprotein</keyword>
<dbReference type="SUPFAM" id="SSF54565">
    <property type="entry name" value="Ribosomal protein S16"/>
    <property type="match status" value="1"/>
</dbReference>
<dbReference type="GO" id="GO:0005737">
    <property type="term" value="C:cytoplasm"/>
    <property type="evidence" value="ECO:0007669"/>
    <property type="project" value="UniProtKB-ARBA"/>
</dbReference>
<reference evidence="6" key="2">
    <citation type="submission" date="2025-09" db="UniProtKB">
        <authorList>
            <consortium name="Ensembl"/>
        </authorList>
    </citation>
    <scope>IDENTIFICATION</scope>
</reference>
<comment type="similarity">
    <text evidence="1">Belongs to the bacterial ribosomal protein bS16 family.</text>
</comment>
<dbReference type="Gene3D" id="3.30.1320.10">
    <property type="match status" value="1"/>
</dbReference>
<dbReference type="PANTHER" id="PTHR12919">
    <property type="entry name" value="30S RIBOSOMAL PROTEIN S16"/>
    <property type="match status" value="1"/>
</dbReference>
<dbReference type="GO" id="GO:0003735">
    <property type="term" value="F:structural constituent of ribosome"/>
    <property type="evidence" value="ECO:0007669"/>
    <property type="project" value="InterPro"/>
</dbReference>
<dbReference type="InterPro" id="IPR023803">
    <property type="entry name" value="Ribosomal_bS16_dom_sf"/>
</dbReference>
<evidence type="ECO:0000256" key="3">
    <source>
        <dbReference type="ARBA" id="ARBA00023274"/>
    </source>
</evidence>
<evidence type="ECO:0000313" key="7">
    <source>
        <dbReference type="Proteomes" id="UP000694408"/>
    </source>
</evidence>
<organism evidence="6 7">
    <name type="scientific">Junco hyemalis</name>
    <name type="common">Dark-eyed junco</name>
    <dbReference type="NCBI Taxonomy" id="40217"/>
    <lineage>
        <taxon>Eukaryota</taxon>
        <taxon>Metazoa</taxon>
        <taxon>Chordata</taxon>
        <taxon>Craniata</taxon>
        <taxon>Vertebrata</taxon>
        <taxon>Euteleostomi</taxon>
        <taxon>Archelosauria</taxon>
        <taxon>Archosauria</taxon>
        <taxon>Dinosauria</taxon>
        <taxon>Saurischia</taxon>
        <taxon>Theropoda</taxon>
        <taxon>Coelurosauria</taxon>
        <taxon>Aves</taxon>
        <taxon>Neognathae</taxon>
        <taxon>Neoaves</taxon>
        <taxon>Telluraves</taxon>
        <taxon>Australaves</taxon>
        <taxon>Passeriformes</taxon>
        <taxon>Passerellidae</taxon>
        <taxon>Junco</taxon>
    </lineage>
</organism>